<feature type="compositionally biased region" description="Basic and acidic residues" evidence="1">
    <location>
        <begin position="87"/>
        <end position="104"/>
    </location>
</feature>
<protein>
    <submittedName>
        <fullName evidence="2">Uncharacterized protein</fullName>
    </submittedName>
</protein>
<feature type="non-terminal residue" evidence="2">
    <location>
        <position position="121"/>
    </location>
</feature>
<evidence type="ECO:0000313" key="3">
    <source>
        <dbReference type="Proteomes" id="UP000243006"/>
    </source>
</evidence>
<dbReference type="EMBL" id="LVZM01010745">
    <property type="protein sequence ID" value="OUC45094.1"/>
    <property type="molecule type" value="Genomic_DNA"/>
</dbReference>
<proteinExistence type="predicted"/>
<evidence type="ECO:0000256" key="1">
    <source>
        <dbReference type="SAM" id="MobiDB-lite"/>
    </source>
</evidence>
<dbReference type="AlphaFoldDB" id="A0A1Y3EIY9"/>
<gene>
    <name evidence="2" type="ORF">D917_08653</name>
</gene>
<name>A0A1Y3EIY9_9BILA</name>
<comment type="caution">
    <text evidence="2">The sequence shown here is derived from an EMBL/GenBank/DDBJ whole genome shotgun (WGS) entry which is preliminary data.</text>
</comment>
<feature type="region of interest" description="Disordered" evidence="1">
    <location>
        <begin position="58"/>
        <end position="121"/>
    </location>
</feature>
<reference evidence="2 3" key="1">
    <citation type="submission" date="2015-04" db="EMBL/GenBank/DDBJ databases">
        <title>Draft genome of the roundworm Trichinella nativa.</title>
        <authorList>
            <person name="Mitreva M."/>
        </authorList>
    </citation>
    <scope>NUCLEOTIDE SEQUENCE [LARGE SCALE GENOMIC DNA]</scope>
    <source>
        <strain evidence="2 3">ISS45</strain>
    </source>
</reference>
<organism evidence="2 3">
    <name type="scientific">Trichinella nativa</name>
    <dbReference type="NCBI Taxonomy" id="6335"/>
    <lineage>
        <taxon>Eukaryota</taxon>
        <taxon>Metazoa</taxon>
        <taxon>Ecdysozoa</taxon>
        <taxon>Nematoda</taxon>
        <taxon>Enoplea</taxon>
        <taxon>Dorylaimia</taxon>
        <taxon>Trichinellida</taxon>
        <taxon>Trichinellidae</taxon>
        <taxon>Trichinella</taxon>
    </lineage>
</organism>
<dbReference type="Proteomes" id="UP000243006">
    <property type="component" value="Unassembled WGS sequence"/>
</dbReference>
<sequence>MSHDMENFQIVFTADVDVVVLYVHKNLYAAGPVGLVSQCRVMFEKKLPSSASMLHQLPLDLPEMSPVEDNPPQVSQPSRELVGTSPSEERSPLSEGHLSERVEQEQEESEEDGVSVRDRIK</sequence>
<accession>A0A1Y3EIY9</accession>
<evidence type="ECO:0000313" key="2">
    <source>
        <dbReference type="EMBL" id="OUC45094.1"/>
    </source>
</evidence>